<keyword evidence="2" id="KW-0229">DNA integration</keyword>
<dbReference type="SUPFAM" id="SSF56349">
    <property type="entry name" value="DNA breaking-rejoining enzymes"/>
    <property type="match status" value="1"/>
</dbReference>
<dbReference type="AlphaFoldDB" id="A0A964E370"/>
<dbReference type="Gene3D" id="1.10.443.10">
    <property type="entry name" value="Intergrase catalytic core"/>
    <property type="match status" value="1"/>
</dbReference>
<dbReference type="InterPro" id="IPR010998">
    <property type="entry name" value="Integrase_recombinase_N"/>
</dbReference>
<comment type="caution">
    <text evidence="6">The sequence shown here is derived from an EMBL/GenBank/DDBJ whole genome shotgun (WGS) entry which is preliminary data.</text>
</comment>
<keyword evidence="4" id="KW-0233">DNA recombination</keyword>
<dbReference type="InterPro" id="IPR002104">
    <property type="entry name" value="Integrase_catalytic"/>
</dbReference>
<proteinExistence type="inferred from homology"/>
<dbReference type="PANTHER" id="PTHR30629">
    <property type="entry name" value="PROPHAGE INTEGRASE"/>
    <property type="match status" value="1"/>
</dbReference>
<dbReference type="GO" id="GO:0003677">
    <property type="term" value="F:DNA binding"/>
    <property type="evidence" value="ECO:0007669"/>
    <property type="project" value="UniProtKB-KW"/>
</dbReference>
<dbReference type="GO" id="GO:0015074">
    <property type="term" value="P:DNA integration"/>
    <property type="evidence" value="ECO:0007669"/>
    <property type="project" value="UniProtKB-KW"/>
</dbReference>
<evidence type="ECO:0000313" key="7">
    <source>
        <dbReference type="Proteomes" id="UP000721844"/>
    </source>
</evidence>
<protein>
    <submittedName>
        <fullName evidence="6">Tyrosine-type recombinase/integrase</fullName>
    </submittedName>
</protein>
<reference evidence="6 7" key="1">
    <citation type="journal article" date="2021" name="Microorganisms">
        <title>Acidisoma silvae sp. nov. and Acidisomacellulosilytica sp. nov., Two Acidophilic Bacteria Isolated from Decaying Wood, Hydrolyzing Cellulose and Producing Poly-3-hydroxybutyrate.</title>
        <authorList>
            <person name="Mieszkin S."/>
            <person name="Pouder E."/>
            <person name="Uroz S."/>
            <person name="Simon-Colin C."/>
            <person name="Alain K."/>
        </authorList>
    </citation>
    <scope>NUCLEOTIDE SEQUENCE [LARGE SCALE GENOMIC DNA]</scope>
    <source>
        <strain evidence="6 7">HW T5.17</strain>
    </source>
</reference>
<evidence type="ECO:0000256" key="1">
    <source>
        <dbReference type="ARBA" id="ARBA00008857"/>
    </source>
</evidence>
<dbReference type="GO" id="GO:0006310">
    <property type="term" value="P:DNA recombination"/>
    <property type="evidence" value="ECO:0007669"/>
    <property type="project" value="UniProtKB-KW"/>
</dbReference>
<dbReference type="PROSITE" id="PS51898">
    <property type="entry name" value="TYR_RECOMBINASE"/>
    <property type="match status" value="1"/>
</dbReference>
<dbReference type="InterPro" id="IPR050808">
    <property type="entry name" value="Phage_Integrase"/>
</dbReference>
<name>A0A964E370_9PROT</name>
<evidence type="ECO:0000259" key="5">
    <source>
        <dbReference type="PROSITE" id="PS51898"/>
    </source>
</evidence>
<sequence>MPSSQDTKRAVKRRLADGRVKTYYYDRKPQPKEAFYDEGSIGALIAAYQISPEFTRLAKNSKENYLRALGHFQDSHHAPVKAIRRRDILATRDAIIATKGPAAATLFIRVASTLLSWAVDREWIEYSPATKLKNLPGGHLPAWTDEQAEIALKGLPEYLRRVVILGMYTGQRRGDLAAMPWSTYQDGVLRIRPQKTSKPGDPPLVIPVHVELRRELEIWTKNRKAVTILTTKLGRPWIPLYLSREMATELQKLGLPKGLNVHGLRKLASARLAQAGCSTHEIAAITGHKSLSMVQLYTKSADQERLAKAAVLRLENNFTKRAKKTSK</sequence>
<dbReference type="RefSeq" id="WP_227306672.1">
    <property type="nucleotide sequence ID" value="NZ_JAESVA010000002.1"/>
</dbReference>
<comment type="similarity">
    <text evidence="1">Belongs to the 'phage' integrase family.</text>
</comment>
<dbReference type="Pfam" id="PF00589">
    <property type="entry name" value="Phage_integrase"/>
    <property type="match status" value="1"/>
</dbReference>
<evidence type="ECO:0000256" key="3">
    <source>
        <dbReference type="ARBA" id="ARBA00023125"/>
    </source>
</evidence>
<evidence type="ECO:0000256" key="2">
    <source>
        <dbReference type="ARBA" id="ARBA00022908"/>
    </source>
</evidence>
<accession>A0A964E370</accession>
<dbReference type="Proteomes" id="UP000721844">
    <property type="component" value="Unassembled WGS sequence"/>
</dbReference>
<gene>
    <name evidence="6" type="ORF">ACELLULO517_07445</name>
</gene>
<dbReference type="InterPro" id="IPR011010">
    <property type="entry name" value="DNA_brk_join_enz"/>
</dbReference>
<keyword evidence="7" id="KW-1185">Reference proteome</keyword>
<evidence type="ECO:0000256" key="4">
    <source>
        <dbReference type="ARBA" id="ARBA00023172"/>
    </source>
</evidence>
<feature type="domain" description="Tyr recombinase" evidence="5">
    <location>
        <begin position="138"/>
        <end position="311"/>
    </location>
</feature>
<dbReference type="InterPro" id="IPR013762">
    <property type="entry name" value="Integrase-like_cat_sf"/>
</dbReference>
<dbReference type="EMBL" id="JAESVA010000002">
    <property type="protein sequence ID" value="MCB8880064.1"/>
    <property type="molecule type" value="Genomic_DNA"/>
</dbReference>
<dbReference type="Gene3D" id="1.10.150.130">
    <property type="match status" value="1"/>
</dbReference>
<evidence type="ECO:0000313" key="6">
    <source>
        <dbReference type="EMBL" id="MCB8880064.1"/>
    </source>
</evidence>
<organism evidence="6 7">
    <name type="scientific">Acidisoma cellulosilyticum</name>
    <dbReference type="NCBI Taxonomy" id="2802395"/>
    <lineage>
        <taxon>Bacteria</taxon>
        <taxon>Pseudomonadati</taxon>
        <taxon>Pseudomonadota</taxon>
        <taxon>Alphaproteobacteria</taxon>
        <taxon>Acetobacterales</taxon>
        <taxon>Acidocellaceae</taxon>
        <taxon>Acidisoma</taxon>
    </lineage>
</organism>
<keyword evidence="3" id="KW-0238">DNA-binding</keyword>
<dbReference type="PANTHER" id="PTHR30629:SF2">
    <property type="entry name" value="PROPHAGE INTEGRASE INTS-RELATED"/>
    <property type="match status" value="1"/>
</dbReference>